<gene>
    <name evidence="14" type="ORF">APT59_08095</name>
</gene>
<keyword evidence="7 12" id="KW-0067">ATP-binding</keyword>
<keyword evidence="8 12" id="KW-0460">Magnesium</keyword>
<dbReference type="InterPro" id="IPR022433">
    <property type="entry name" value="Lip_kinase_YegS"/>
</dbReference>
<feature type="binding site" evidence="12">
    <location>
        <position position="44"/>
    </location>
    <ligand>
        <name>ATP</name>
        <dbReference type="ChEBI" id="CHEBI:30616"/>
    </ligand>
</feature>
<comment type="subcellular location">
    <subcellularLocation>
        <location evidence="12">Cytoplasm</location>
    </subcellularLocation>
</comment>
<feature type="binding site" evidence="12">
    <location>
        <position position="97"/>
    </location>
    <ligand>
        <name>ATP</name>
        <dbReference type="ChEBI" id="CHEBI:30616"/>
    </ligand>
</feature>
<evidence type="ECO:0000259" key="13">
    <source>
        <dbReference type="PROSITE" id="PS50146"/>
    </source>
</evidence>
<comment type="function">
    <text evidence="12">Probably phosphorylates lipids; the in vivo substrate is unknown.</text>
</comment>
<keyword evidence="5 12" id="KW-0547">Nucleotide-binding</keyword>
<evidence type="ECO:0000256" key="3">
    <source>
        <dbReference type="ARBA" id="ARBA00022679"/>
    </source>
</evidence>
<keyword evidence="3 12" id="KW-0808">Transferase</keyword>
<keyword evidence="2 12" id="KW-0444">Lipid biosynthesis</keyword>
<evidence type="ECO:0000313" key="15">
    <source>
        <dbReference type="Proteomes" id="UP000064137"/>
    </source>
</evidence>
<reference evidence="14 15" key="1">
    <citation type="submission" date="2016-01" db="EMBL/GenBank/DDBJ databases">
        <title>Annotation of Pseudomonas oryzihabitans USDA-ARS-USMARC-56511.</title>
        <authorList>
            <person name="Harhay G.P."/>
            <person name="Harhay D.M."/>
            <person name="Smith T.P.L."/>
            <person name="Bono J.L."/>
            <person name="Heaton M.P."/>
            <person name="Clawson M.L."/>
            <person name="Chitko-Mckown C.G."/>
            <person name="Capik S.F."/>
            <person name="DeDonder K.D."/>
            <person name="Apley M.D."/>
            <person name="Lubbers B.V."/>
            <person name="White B.J."/>
            <person name="Larson R.L."/>
        </authorList>
    </citation>
    <scope>NUCLEOTIDE SEQUENCE [LARGE SCALE GENOMIC DNA]</scope>
    <source>
        <strain evidence="14 15">USDA-ARS-USMARC-56511</strain>
    </source>
</reference>
<feature type="active site" description="Proton acceptor" evidence="12">
    <location>
        <position position="273"/>
    </location>
</feature>
<keyword evidence="10 12" id="KW-0594">Phospholipid biosynthesis</keyword>
<dbReference type="EC" id="2.7.1.-" evidence="12"/>
<dbReference type="KEGG" id="por:APT59_08095"/>
<dbReference type="InterPro" id="IPR001206">
    <property type="entry name" value="Diacylglycerol_kinase_cat_dom"/>
</dbReference>
<proteinExistence type="inferred from homology"/>
<dbReference type="Proteomes" id="UP000064137">
    <property type="component" value="Chromosome"/>
</dbReference>
<feature type="binding site" evidence="12">
    <location>
        <begin position="70"/>
        <end position="76"/>
    </location>
    <ligand>
        <name>ATP</name>
        <dbReference type="ChEBI" id="CHEBI:30616"/>
    </ligand>
</feature>
<keyword evidence="11 12" id="KW-1208">Phospholipid metabolism</keyword>
<dbReference type="AlphaFoldDB" id="A0A0U4VLZ8"/>
<dbReference type="InterPro" id="IPR017438">
    <property type="entry name" value="ATP-NAD_kinase_N"/>
</dbReference>
<dbReference type="PANTHER" id="PTHR12358">
    <property type="entry name" value="SPHINGOSINE KINASE"/>
    <property type="match status" value="1"/>
</dbReference>
<keyword evidence="1 12" id="KW-0963">Cytoplasm</keyword>
<dbReference type="NCBIfam" id="NF009602">
    <property type="entry name" value="PRK13054.1"/>
    <property type="match status" value="1"/>
</dbReference>
<dbReference type="GO" id="GO:0005737">
    <property type="term" value="C:cytoplasm"/>
    <property type="evidence" value="ECO:0007669"/>
    <property type="project" value="UniProtKB-SubCell"/>
</dbReference>
<dbReference type="Pfam" id="PF00781">
    <property type="entry name" value="DAGK_cat"/>
    <property type="match status" value="1"/>
</dbReference>
<keyword evidence="9 12" id="KW-0443">Lipid metabolism</keyword>
<dbReference type="Gene3D" id="2.60.200.40">
    <property type="match status" value="1"/>
</dbReference>
<dbReference type="InterPro" id="IPR050187">
    <property type="entry name" value="Lipid_Phosphate_FormReg"/>
</dbReference>
<dbReference type="SUPFAM" id="SSF111331">
    <property type="entry name" value="NAD kinase/diacylglycerol kinase-like"/>
    <property type="match status" value="1"/>
</dbReference>
<evidence type="ECO:0000313" key="14">
    <source>
        <dbReference type="EMBL" id="ALZ84176.1"/>
    </source>
</evidence>
<dbReference type="InterPro" id="IPR045540">
    <property type="entry name" value="YegS/DAGK_C"/>
</dbReference>
<evidence type="ECO:0000256" key="6">
    <source>
        <dbReference type="ARBA" id="ARBA00022777"/>
    </source>
</evidence>
<dbReference type="GO" id="GO:0001727">
    <property type="term" value="F:lipid kinase activity"/>
    <property type="evidence" value="ECO:0007669"/>
    <property type="project" value="UniProtKB-UniRule"/>
</dbReference>
<evidence type="ECO:0000256" key="11">
    <source>
        <dbReference type="ARBA" id="ARBA00023264"/>
    </source>
</evidence>
<evidence type="ECO:0000256" key="10">
    <source>
        <dbReference type="ARBA" id="ARBA00023209"/>
    </source>
</evidence>
<feature type="binding site" evidence="12">
    <location>
        <position position="218"/>
    </location>
    <ligand>
        <name>Mg(2+)</name>
        <dbReference type="ChEBI" id="CHEBI:18420"/>
    </ligand>
</feature>
<dbReference type="Pfam" id="PF19279">
    <property type="entry name" value="YegS_C"/>
    <property type="match status" value="1"/>
</dbReference>
<sequence>MTTTGTLADAALVILNGKETGNEEVREAILERRAAGHRIDVRVTWEEDDAARFVEQATREGYGTLVAAGGDGTLRAVAEAMAQNHSQARLGLLPLGTANDFARAAGVPVEPAAALALLDGPTSAIDLVAADGQLFLNMATGGFGSQVTANTPGELKRLLGGAAYLLTGLTRFAEVHSAHGHFRGPGFEWEGEFLALGIGNGRQAGGGHVLCPTAVVNDGLLDIGILPASQDVLGTLGEFLSKGFSTEEMFVRARLPWVELEAAEGLDMNLDGEPVKRDRVRFEVRPGILQVCLPVDSPLLGETAGTLAEPAATS</sequence>
<evidence type="ECO:0000256" key="7">
    <source>
        <dbReference type="ARBA" id="ARBA00022840"/>
    </source>
</evidence>
<feature type="domain" description="DAGKc" evidence="13">
    <location>
        <begin position="6"/>
        <end position="134"/>
    </location>
</feature>
<dbReference type="RefSeq" id="WP_059314383.1">
    <property type="nucleotide sequence ID" value="NZ_CP013987.1"/>
</dbReference>
<comment type="similarity">
    <text evidence="12">Belongs to the diacylglycerol/lipid kinase family. YegS lipid kinase subfamily.</text>
</comment>
<dbReference type="NCBIfam" id="TIGR03702">
    <property type="entry name" value="lip_kinase_YegS"/>
    <property type="match status" value="1"/>
</dbReference>
<dbReference type="HAMAP" id="MF_01377">
    <property type="entry name" value="YegS"/>
    <property type="match status" value="1"/>
</dbReference>
<feature type="binding site" evidence="12">
    <location>
        <position position="215"/>
    </location>
    <ligand>
        <name>Mg(2+)</name>
        <dbReference type="ChEBI" id="CHEBI:18420"/>
    </ligand>
</feature>
<feature type="binding site" evidence="12">
    <location>
        <position position="220"/>
    </location>
    <ligand>
        <name>Mg(2+)</name>
        <dbReference type="ChEBI" id="CHEBI:18420"/>
    </ligand>
</feature>
<dbReference type="InterPro" id="IPR016064">
    <property type="entry name" value="NAD/diacylglycerol_kinase_sf"/>
</dbReference>
<evidence type="ECO:0000256" key="9">
    <source>
        <dbReference type="ARBA" id="ARBA00023098"/>
    </source>
</evidence>
<dbReference type="OrthoDB" id="142078at2"/>
<evidence type="ECO:0000256" key="1">
    <source>
        <dbReference type="ARBA" id="ARBA00022490"/>
    </source>
</evidence>
<dbReference type="GO" id="GO:0000287">
    <property type="term" value="F:magnesium ion binding"/>
    <property type="evidence" value="ECO:0007669"/>
    <property type="project" value="UniProtKB-UniRule"/>
</dbReference>
<protein>
    <recommendedName>
        <fullName evidence="12">Probable lipid kinase YegS-like</fullName>
        <ecNumber evidence="12">2.7.1.-</ecNumber>
    </recommendedName>
</protein>
<organism evidence="14 15">
    <name type="scientific">Pseudomonas oryzihabitans</name>
    <dbReference type="NCBI Taxonomy" id="47885"/>
    <lineage>
        <taxon>Bacteria</taxon>
        <taxon>Pseudomonadati</taxon>
        <taxon>Pseudomonadota</taxon>
        <taxon>Gammaproteobacteria</taxon>
        <taxon>Pseudomonadales</taxon>
        <taxon>Pseudomonadaceae</taxon>
        <taxon>Pseudomonas</taxon>
    </lineage>
</organism>
<dbReference type="PANTHER" id="PTHR12358:SF106">
    <property type="entry name" value="LIPID KINASE YEGS"/>
    <property type="match status" value="1"/>
</dbReference>
<dbReference type="GO" id="GO:0008654">
    <property type="term" value="P:phospholipid biosynthetic process"/>
    <property type="evidence" value="ECO:0007669"/>
    <property type="project" value="UniProtKB-UniRule"/>
</dbReference>
<dbReference type="NCBIfam" id="TIGR00147">
    <property type="entry name" value="YegS/Rv2252/BmrU family lipid kinase"/>
    <property type="match status" value="1"/>
</dbReference>
<evidence type="ECO:0000256" key="4">
    <source>
        <dbReference type="ARBA" id="ARBA00022723"/>
    </source>
</evidence>
<accession>A0A0U4VLZ8</accession>
<dbReference type="Gene3D" id="3.40.50.10330">
    <property type="entry name" value="Probable inorganic polyphosphate/atp-NAD kinase, domain 1"/>
    <property type="match status" value="1"/>
</dbReference>
<dbReference type="GO" id="GO:0005524">
    <property type="term" value="F:ATP binding"/>
    <property type="evidence" value="ECO:0007669"/>
    <property type="project" value="UniProtKB-UniRule"/>
</dbReference>
<evidence type="ECO:0000256" key="2">
    <source>
        <dbReference type="ARBA" id="ARBA00022516"/>
    </source>
</evidence>
<dbReference type="InterPro" id="IPR005218">
    <property type="entry name" value="Diacylglycerol/lipid_kinase"/>
</dbReference>
<evidence type="ECO:0000256" key="5">
    <source>
        <dbReference type="ARBA" id="ARBA00022741"/>
    </source>
</evidence>
<evidence type="ECO:0000256" key="8">
    <source>
        <dbReference type="ARBA" id="ARBA00022842"/>
    </source>
</evidence>
<comment type="cofactor">
    <cofactor evidence="12">
        <name>Mg(2+)</name>
        <dbReference type="ChEBI" id="CHEBI:18420"/>
    </cofactor>
    <cofactor evidence="12">
        <name>Ca(2+)</name>
        <dbReference type="ChEBI" id="CHEBI:29108"/>
    </cofactor>
    <text evidence="12">Binds 1 Mg(2+) ion per subunit. Ca(2+) may be able to substitute.</text>
</comment>
<dbReference type="PROSITE" id="PS50146">
    <property type="entry name" value="DAGK"/>
    <property type="match status" value="1"/>
</dbReference>
<evidence type="ECO:0000256" key="12">
    <source>
        <dbReference type="HAMAP-Rule" id="MF_01377"/>
    </source>
</evidence>
<keyword evidence="6 12" id="KW-0418">Kinase</keyword>
<keyword evidence="4 12" id="KW-0479">Metal-binding</keyword>
<dbReference type="EMBL" id="CP013987">
    <property type="protein sequence ID" value="ALZ84176.1"/>
    <property type="molecule type" value="Genomic_DNA"/>
</dbReference>
<dbReference type="SMART" id="SM00046">
    <property type="entry name" value="DAGKc"/>
    <property type="match status" value="1"/>
</dbReference>
<name>A0A0U4VLZ8_9PSED</name>
<dbReference type="GO" id="GO:0005886">
    <property type="term" value="C:plasma membrane"/>
    <property type="evidence" value="ECO:0007669"/>
    <property type="project" value="TreeGrafter"/>
</dbReference>